<evidence type="ECO:0000313" key="2">
    <source>
        <dbReference type="Proteomes" id="UP000799118"/>
    </source>
</evidence>
<proteinExistence type="predicted"/>
<name>A0A6A4HF27_9AGAR</name>
<organism evidence="1 2">
    <name type="scientific">Gymnopus androsaceus JB14</name>
    <dbReference type="NCBI Taxonomy" id="1447944"/>
    <lineage>
        <taxon>Eukaryota</taxon>
        <taxon>Fungi</taxon>
        <taxon>Dikarya</taxon>
        <taxon>Basidiomycota</taxon>
        <taxon>Agaricomycotina</taxon>
        <taxon>Agaricomycetes</taxon>
        <taxon>Agaricomycetidae</taxon>
        <taxon>Agaricales</taxon>
        <taxon>Marasmiineae</taxon>
        <taxon>Omphalotaceae</taxon>
        <taxon>Gymnopus</taxon>
    </lineage>
</organism>
<dbReference type="AlphaFoldDB" id="A0A6A4HF27"/>
<accession>A0A6A4HF27</accession>
<dbReference type="Proteomes" id="UP000799118">
    <property type="component" value="Unassembled WGS sequence"/>
</dbReference>
<gene>
    <name evidence="1" type="ORF">BT96DRAFT_996208</name>
</gene>
<evidence type="ECO:0000313" key="1">
    <source>
        <dbReference type="EMBL" id="KAE9397029.1"/>
    </source>
</evidence>
<reference evidence="1" key="1">
    <citation type="journal article" date="2019" name="Environ. Microbiol.">
        <title>Fungal ecological strategies reflected in gene transcription - a case study of two litter decomposers.</title>
        <authorList>
            <person name="Barbi F."/>
            <person name="Kohler A."/>
            <person name="Barry K."/>
            <person name="Baskaran P."/>
            <person name="Daum C."/>
            <person name="Fauchery L."/>
            <person name="Ihrmark K."/>
            <person name="Kuo A."/>
            <person name="LaButti K."/>
            <person name="Lipzen A."/>
            <person name="Morin E."/>
            <person name="Grigoriev I.V."/>
            <person name="Henrissat B."/>
            <person name="Lindahl B."/>
            <person name="Martin F."/>
        </authorList>
    </citation>
    <scope>NUCLEOTIDE SEQUENCE</scope>
    <source>
        <strain evidence="1">JB14</strain>
    </source>
</reference>
<dbReference type="EMBL" id="ML769504">
    <property type="protein sequence ID" value="KAE9397029.1"/>
    <property type="molecule type" value="Genomic_DNA"/>
</dbReference>
<keyword evidence="2" id="KW-1185">Reference proteome</keyword>
<protein>
    <submittedName>
        <fullName evidence="1">Uncharacterized protein</fullName>
    </submittedName>
</protein>
<sequence>MLNLFQPVHDIDDDQNTHISEETVIDAVQYCQSLLVQYAEESQTLPTRVFDDIFHFMYRLLQMLPKSHSAFKEFAHLFSKTILIRDANNVKAVKAVLGKKKIAWKYVVCTGKDWLNCHA</sequence>
<dbReference type="OrthoDB" id="3055152at2759"/>